<protein>
    <submittedName>
        <fullName evidence="2">Nucleotide-diphosphate-sugar epimerase</fullName>
    </submittedName>
</protein>
<gene>
    <name evidence="2" type="ORF">KSZ_51330</name>
</gene>
<feature type="domain" description="NAD(P)-binding" evidence="1">
    <location>
        <begin position="2"/>
        <end position="127"/>
    </location>
</feature>
<comment type="caution">
    <text evidence="2">The sequence shown here is derived from an EMBL/GenBank/DDBJ whole genome shotgun (WGS) entry which is preliminary data.</text>
</comment>
<evidence type="ECO:0000313" key="2">
    <source>
        <dbReference type="EMBL" id="GHO87127.1"/>
    </source>
</evidence>
<sequence>MVTRLLQGHHRVRIMSSRPASPQSQGLRVYGDMASRIGLHEAVAGVDAIIHCATSLKDTQGVDVEGTRALVTSAKESGSPHLIYISIVGVEASDFFYYQKKYEAEQIVLQSGLPWSILRATQYHSFAQSIIESLLARSETEVRVPAGVHMQSINSGEVADRLVAIAELGPLYRVVEFGGPQVLTIEEMTQAYLQSRGRTAVVRAEPFSDPLFSALSSNSILTPNHATGLMTWKEF</sequence>
<dbReference type="InterPro" id="IPR051207">
    <property type="entry name" value="ComplexI_NDUFA9_subunit"/>
</dbReference>
<keyword evidence="3" id="KW-1185">Reference proteome</keyword>
<dbReference type="EMBL" id="BNJJ01000015">
    <property type="protein sequence ID" value="GHO87127.1"/>
    <property type="molecule type" value="Genomic_DNA"/>
</dbReference>
<evidence type="ECO:0000313" key="3">
    <source>
        <dbReference type="Proteomes" id="UP000635565"/>
    </source>
</evidence>
<dbReference type="SUPFAM" id="SSF51735">
    <property type="entry name" value="NAD(P)-binding Rossmann-fold domains"/>
    <property type="match status" value="1"/>
</dbReference>
<proteinExistence type="predicted"/>
<dbReference type="InterPro" id="IPR016040">
    <property type="entry name" value="NAD(P)-bd_dom"/>
</dbReference>
<accession>A0ABQ3VMR3</accession>
<dbReference type="Pfam" id="PF13460">
    <property type="entry name" value="NAD_binding_10"/>
    <property type="match status" value="1"/>
</dbReference>
<evidence type="ECO:0000259" key="1">
    <source>
        <dbReference type="Pfam" id="PF13460"/>
    </source>
</evidence>
<dbReference type="InterPro" id="IPR036291">
    <property type="entry name" value="NAD(P)-bd_dom_sf"/>
</dbReference>
<reference evidence="2 3" key="1">
    <citation type="journal article" date="2021" name="Int. J. Syst. Evol. Microbiol.">
        <title>Reticulibacter mediterranei gen. nov., sp. nov., within the new family Reticulibacteraceae fam. nov., and Ktedonospora formicarum gen. nov., sp. nov., Ktedonobacter robiniae sp. nov., Dictyobacter formicarum sp. nov. and Dictyobacter arantiisoli sp. nov., belonging to the class Ktedonobacteria.</title>
        <authorList>
            <person name="Yabe S."/>
            <person name="Zheng Y."/>
            <person name="Wang C.M."/>
            <person name="Sakai Y."/>
            <person name="Abe K."/>
            <person name="Yokota A."/>
            <person name="Donadio S."/>
            <person name="Cavaletti L."/>
            <person name="Monciardini P."/>
        </authorList>
    </citation>
    <scope>NUCLEOTIDE SEQUENCE [LARGE SCALE GENOMIC DNA]</scope>
    <source>
        <strain evidence="2 3">SOSP1-9</strain>
    </source>
</reference>
<name>A0ABQ3VMR3_9CHLR</name>
<dbReference type="Proteomes" id="UP000635565">
    <property type="component" value="Unassembled WGS sequence"/>
</dbReference>
<organism evidence="2 3">
    <name type="scientific">Dictyobacter formicarum</name>
    <dbReference type="NCBI Taxonomy" id="2778368"/>
    <lineage>
        <taxon>Bacteria</taxon>
        <taxon>Bacillati</taxon>
        <taxon>Chloroflexota</taxon>
        <taxon>Ktedonobacteria</taxon>
        <taxon>Ktedonobacterales</taxon>
        <taxon>Dictyobacteraceae</taxon>
        <taxon>Dictyobacter</taxon>
    </lineage>
</organism>
<dbReference type="Gene3D" id="3.40.50.720">
    <property type="entry name" value="NAD(P)-binding Rossmann-like Domain"/>
    <property type="match status" value="1"/>
</dbReference>
<dbReference type="PANTHER" id="PTHR12126:SF11">
    <property type="entry name" value="NADH DEHYDROGENASE [UBIQUINONE] 1 ALPHA SUBCOMPLEX SUBUNIT 9, MITOCHONDRIAL"/>
    <property type="match status" value="1"/>
</dbReference>
<dbReference type="PANTHER" id="PTHR12126">
    <property type="entry name" value="NADH-UBIQUINONE OXIDOREDUCTASE 39 KDA SUBUNIT-RELATED"/>
    <property type="match status" value="1"/>
</dbReference>